<dbReference type="EMBL" id="BAAAEN010000004">
    <property type="protein sequence ID" value="GAA0500282.1"/>
    <property type="molecule type" value="Genomic_DNA"/>
</dbReference>
<reference evidence="4 5" key="1">
    <citation type="journal article" date="2019" name="Int. J. Syst. Evol. Microbiol.">
        <title>The Global Catalogue of Microorganisms (GCM) 10K type strain sequencing project: providing services to taxonomists for standard genome sequencing and annotation.</title>
        <authorList>
            <consortium name="The Broad Institute Genomics Platform"/>
            <consortium name="The Broad Institute Genome Sequencing Center for Infectious Disease"/>
            <person name="Wu L."/>
            <person name="Ma J."/>
        </authorList>
    </citation>
    <scope>NUCLEOTIDE SEQUENCE [LARGE SCALE GENOMIC DNA]</scope>
    <source>
        <strain evidence="4 5">JCM 14330</strain>
    </source>
</reference>
<comment type="similarity">
    <text evidence="1">Belongs to the short-chain dehydrogenases/reductases (SDR) family.</text>
</comment>
<dbReference type="InterPro" id="IPR057326">
    <property type="entry name" value="KR_dom"/>
</dbReference>
<keyword evidence="2" id="KW-0560">Oxidoreductase</keyword>
<evidence type="ECO:0000313" key="5">
    <source>
        <dbReference type="Proteomes" id="UP001501706"/>
    </source>
</evidence>
<dbReference type="PANTHER" id="PTHR42760:SF133">
    <property type="entry name" value="3-OXOACYL-[ACYL-CARRIER-PROTEIN] REDUCTASE"/>
    <property type="match status" value="1"/>
</dbReference>
<dbReference type="PROSITE" id="PS00061">
    <property type="entry name" value="ADH_SHORT"/>
    <property type="match status" value="1"/>
</dbReference>
<dbReference type="PRINTS" id="PR00080">
    <property type="entry name" value="SDRFAMILY"/>
</dbReference>
<evidence type="ECO:0000256" key="2">
    <source>
        <dbReference type="ARBA" id="ARBA00023002"/>
    </source>
</evidence>
<dbReference type="Proteomes" id="UP001501706">
    <property type="component" value="Unassembled WGS sequence"/>
</dbReference>
<accession>A0ABN1BL34</accession>
<name>A0ABN1BL34_9BURK</name>
<dbReference type="InterPro" id="IPR036291">
    <property type="entry name" value="NAD(P)-bd_dom_sf"/>
</dbReference>
<dbReference type="Gene3D" id="3.40.50.720">
    <property type="entry name" value="NAD(P)-binding Rossmann-like Domain"/>
    <property type="match status" value="1"/>
</dbReference>
<comment type="caution">
    <text evidence="4">The sequence shown here is derived from an EMBL/GenBank/DDBJ whole genome shotgun (WGS) entry which is preliminary data.</text>
</comment>
<dbReference type="PRINTS" id="PR00081">
    <property type="entry name" value="GDHRDH"/>
</dbReference>
<dbReference type="SUPFAM" id="SSF51735">
    <property type="entry name" value="NAD(P)-binding Rossmann-fold domains"/>
    <property type="match status" value="1"/>
</dbReference>
<dbReference type="InterPro" id="IPR020904">
    <property type="entry name" value="Sc_DH/Rdtase_CS"/>
</dbReference>
<evidence type="ECO:0000259" key="3">
    <source>
        <dbReference type="SMART" id="SM00822"/>
    </source>
</evidence>
<dbReference type="InterPro" id="IPR002347">
    <property type="entry name" value="SDR_fam"/>
</dbReference>
<dbReference type="SMART" id="SM00822">
    <property type="entry name" value="PKS_KR"/>
    <property type="match status" value="1"/>
</dbReference>
<dbReference type="PANTHER" id="PTHR42760">
    <property type="entry name" value="SHORT-CHAIN DEHYDROGENASES/REDUCTASES FAMILY MEMBER"/>
    <property type="match status" value="1"/>
</dbReference>
<protein>
    <submittedName>
        <fullName evidence="4">SDR family oxidoreductase</fullName>
    </submittedName>
</protein>
<proteinExistence type="inferred from homology"/>
<feature type="domain" description="Ketoreductase" evidence="3">
    <location>
        <begin position="19"/>
        <end position="187"/>
    </location>
</feature>
<dbReference type="Pfam" id="PF13561">
    <property type="entry name" value="adh_short_C2"/>
    <property type="match status" value="1"/>
</dbReference>
<organism evidence="4 5">
    <name type="scientific">Pigmentiphaga daeguensis</name>
    <dbReference type="NCBI Taxonomy" id="414049"/>
    <lineage>
        <taxon>Bacteria</taxon>
        <taxon>Pseudomonadati</taxon>
        <taxon>Pseudomonadota</taxon>
        <taxon>Betaproteobacteria</taxon>
        <taxon>Burkholderiales</taxon>
        <taxon>Alcaligenaceae</taxon>
        <taxon>Pigmentiphaga</taxon>
    </lineage>
</organism>
<sequence>MKEQNMHDARPAGKEIAYVTGGASGIGYATARRLAVAGFRVAILDLGEDRVQAAAGELSALGLDAQGYVADVRDREALAGIMDGEGRVDVVVCAAGVYTPRQFDEISDEDFRRTVDVNLLGVFVPAQEGARRMRPGGRIVTVSSRGALGGYGFADYVASKAGVIGLTRAMALELRPRRIAVNSIAPGFTDTPMTRTMPPDQYAKAVALEPGGAPATPDDIAVAIEFFASPATKFITGQTLFVDGGKSLGGLGI</sequence>
<gene>
    <name evidence="4" type="ORF">GCM10009097_15990</name>
</gene>
<evidence type="ECO:0000256" key="1">
    <source>
        <dbReference type="ARBA" id="ARBA00006484"/>
    </source>
</evidence>
<dbReference type="CDD" id="cd05233">
    <property type="entry name" value="SDR_c"/>
    <property type="match status" value="1"/>
</dbReference>
<keyword evidence="5" id="KW-1185">Reference proteome</keyword>
<evidence type="ECO:0000313" key="4">
    <source>
        <dbReference type="EMBL" id="GAA0500282.1"/>
    </source>
</evidence>